<dbReference type="EMBL" id="KV749220">
    <property type="protein sequence ID" value="OCL10571.1"/>
    <property type="molecule type" value="Genomic_DNA"/>
</dbReference>
<evidence type="ECO:0000313" key="1">
    <source>
        <dbReference type="EMBL" id="OCL10571.1"/>
    </source>
</evidence>
<dbReference type="Proteomes" id="UP000250140">
    <property type="component" value="Unassembled WGS sequence"/>
</dbReference>
<evidence type="ECO:0000313" key="2">
    <source>
        <dbReference type="Proteomes" id="UP000250140"/>
    </source>
</evidence>
<keyword evidence="2" id="KW-1185">Reference proteome</keyword>
<dbReference type="AlphaFoldDB" id="A0A8E2F5L9"/>
<name>A0A8E2F5L9_9PEZI</name>
<proteinExistence type="predicted"/>
<sequence>MITLFFHYLFRLSLIPNPSTLRSSRQGGITLDIDNTTHRGLLFRGSPEGIRVQPNALCRYRTLFPSMCGQQQTYHIMFTADYLNLLIQALCHILRYCLVALVESLSVHGVAPYCVVDNKLW</sequence>
<gene>
    <name evidence="1" type="ORF">AOQ84DRAFT_213548</name>
</gene>
<protein>
    <submittedName>
        <fullName evidence="1">Uncharacterized protein</fullName>
    </submittedName>
</protein>
<organism evidence="1 2">
    <name type="scientific">Glonium stellatum</name>
    <dbReference type="NCBI Taxonomy" id="574774"/>
    <lineage>
        <taxon>Eukaryota</taxon>
        <taxon>Fungi</taxon>
        <taxon>Dikarya</taxon>
        <taxon>Ascomycota</taxon>
        <taxon>Pezizomycotina</taxon>
        <taxon>Dothideomycetes</taxon>
        <taxon>Pleosporomycetidae</taxon>
        <taxon>Gloniales</taxon>
        <taxon>Gloniaceae</taxon>
        <taxon>Glonium</taxon>
    </lineage>
</organism>
<reference evidence="1 2" key="1">
    <citation type="journal article" date="2016" name="Nat. Commun.">
        <title>Ectomycorrhizal ecology is imprinted in the genome of the dominant symbiotic fungus Cenococcum geophilum.</title>
        <authorList>
            <consortium name="DOE Joint Genome Institute"/>
            <person name="Peter M."/>
            <person name="Kohler A."/>
            <person name="Ohm R.A."/>
            <person name="Kuo A."/>
            <person name="Krutzmann J."/>
            <person name="Morin E."/>
            <person name="Arend M."/>
            <person name="Barry K.W."/>
            <person name="Binder M."/>
            <person name="Choi C."/>
            <person name="Clum A."/>
            <person name="Copeland A."/>
            <person name="Grisel N."/>
            <person name="Haridas S."/>
            <person name="Kipfer T."/>
            <person name="LaButti K."/>
            <person name="Lindquist E."/>
            <person name="Lipzen A."/>
            <person name="Maire R."/>
            <person name="Meier B."/>
            <person name="Mihaltcheva S."/>
            <person name="Molinier V."/>
            <person name="Murat C."/>
            <person name="Poggeler S."/>
            <person name="Quandt C.A."/>
            <person name="Sperisen C."/>
            <person name="Tritt A."/>
            <person name="Tisserant E."/>
            <person name="Crous P.W."/>
            <person name="Henrissat B."/>
            <person name="Nehls U."/>
            <person name="Egli S."/>
            <person name="Spatafora J.W."/>
            <person name="Grigoriev I.V."/>
            <person name="Martin F.M."/>
        </authorList>
    </citation>
    <scope>NUCLEOTIDE SEQUENCE [LARGE SCALE GENOMIC DNA]</scope>
    <source>
        <strain evidence="1 2">CBS 207.34</strain>
    </source>
</reference>
<accession>A0A8E2F5L9</accession>